<dbReference type="RefSeq" id="WP_019619263.1">
    <property type="nucleotide sequence ID" value="NZ_JBHUNE010000002.1"/>
</dbReference>
<keyword evidence="1" id="KW-1133">Transmembrane helix</keyword>
<organism evidence="2 3">
    <name type="scientific">Gulosibacter faecalis</name>
    <dbReference type="NCBI Taxonomy" id="272240"/>
    <lineage>
        <taxon>Bacteria</taxon>
        <taxon>Bacillati</taxon>
        <taxon>Actinomycetota</taxon>
        <taxon>Actinomycetes</taxon>
        <taxon>Micrococcales</taxon>
        <taxon>Microbacteriaceae</taxon>
        <taxon>Gulosibacter</taxon>
    </lineage>
</organism>
<feature type="transmembrane region" description="Helical" evidence="1">
    <location>
        <begin position="173"/>
        <end position="193"/>
    </location>
</feature>
<proteinExistence type="predicted"/>
<evidence type="ECO:0000313" key="3">
    <source>
        <dbReference type="Proteomes" id="UP001597492"/>
    </source>
</evidence>
<evidence type="ECO:0000313" key="2">
    <source>
        <dbReference type="EMBL" id="MFD2757176.1"/>
    </source>
</evidence>
<dbReference type="EMBL" id="JBHUNE010000002">
    <property type="protein sequence ID" value="MFD2757176.1"/>
    <property type="molecule type" value="Genomic_DNA"/>
</dbReference>
<keyword evidence="1" id="KW-0472">Membrane</keyword>
<feature type="transmembrane region" description="Helical" evidence="1">
    <location>
        <begin position="79"/>
        <end position="98"/>
    </location>
</feature>
<feature type="transmembrane region" description="Helical" evidence="1">
    <location>
        <begin position="105"/>
        <end position="123"/>
    </location>
</feature>
<feature type="transmembrane region" description="Helical" evidence="1">
    <location>
        <begin position="17"/>
        <end position="36"/>
    </location>
</feature>
<dbReference type="InterPro" id="IPR053824">
    <property type="entry name" value="DUF7010"/>
</dbReference>
<dbReference type="Proteomes" id="UP001597492">
    <property type="component" value="Unassembled WGS sequence"/>
</dbReference>
<protein>
    <submittedName>
        <fullName evidence="2">DUF7010 family protein</fullName>
    </submittedName>
</protein>
<evidence type="ECO:0000256" key="1">
    <source>
        <dbReference type="SAM" id="Phobius"/>
    </source>
</evidence>
<dbReference type="Pfam" id="PF22765">
    <property type="entry name" value="DUF7010"/>
    <property type="match status" value="1"/>
</dbReference>
<reference evidence="3" key="1">
    <citation type="journal article" date="2019" name="Int. J. Syst. Evol. Microbiol.">
        <title>The Global Catalogue of Microorganisms (GCM) 10K type strain sequencing project: providing services to taxonomists for standard genome sequencing and annotation.</title>
        <authorList>
            <consortium name="The Broad Institute Genomics Platform"/>
            <consortium name="The Broad Institute Genome Sequencing Center for Infectious Disease"/>
            <person name="Wu L."/>
            <person name="Ma J."/>
        </authorList>
    </citation>
    <scope>NUCLEOTIDE SEQUENCE [LARGE SCALE GENOMIC DNA]</scope>
    <source>
        <strain evidence="3">TISTR 1514</strain>
    </source>
</reference>
<accession>A0ABW5UVC0</accession>
<feature type="transmembrane region" description="Helical" evidence="1">
    <location>
        <begin position="43"/>
        <end position="67"/>
    </location>
</feature>
<feature type="transmembrane region" description="Helical" evidence="1">
    <location>
        <begin position="129"/>
        <end position="152"/>
    </location>
</feature>
<sequence length="194" mass="20550">MSIPEYTHALGEATGHGWGFLAAYGVTWLVCAASWYRTSQRTAAYVTLFQGMVALPLALGLTALTGTTARPELAGMNTLSVYLSAGQLLALPLVIFLVVRRRYALVPLAMVIVLVVHFAPYSWLYATPLYLVMGAAVAVGVTVMMSLGVRAARVPGAPVPDEQTAERRSAIQAGRASLVTGLVLGVSAVVAWFL</sequence>
<keyword evidence="3" id="KW-1185">Reference proteome</keyword>
<comment type="caution">
    <text evidence="2">The sequence shown here is derived from an EMBL/GenBank/DDBJ whole genome shotgun (WGS) entry which is preliminary data.</text>
</comment>
<name>A0ABW5UVC0_9MICO</name>
<keyword evidence="1" id="KW-0812">Transmembrane</keyword>
<gene>
    <name evidence="2" type="ORF">ACFSW7_02140</name>
</gene>